<keyword evidence="1" id="KW-0812">Transmembrane</keyword>
<dbReference type="InterPro" id="IPR038765">
    <property type="entry name" value="Papain-like_cys_pep_sf"/>
</dbReference>
<dbReference type="SMART" id="SM00460">
    <property type="entry name" value="TGc"/>
    <property type="match status" value="1"/>
</dbReference>
<reference evidence="3" key="1">
    <citation type="journal article" date="2021" name="Infect. Genet. Evol.">
        <title>Novel prophage-like sequences in Mycoplasma anserisalpingitidis.</title>
        <authorList>
            <person name="Kovacs A.B."/>
            <person name="Wehmann E."/>
            <person name="Svab D."/>
            <person name="Beko K."/>
            <person name="Grozner D."/>
            <person name="Mitter A."/>
            <person name="Bali K."/>
            <person name="Morrow C.J."/>
            <person name="Banyai K."/>
            <person name="Gyuranecz M."/>
        </authorList>
    </citation>
    <scope>NUCLEOTIDE SEQUENCE</scope>
    <source>
        <strain evidence="3">MYCAV270</strain>
    </source>
</reference>
<dbReference type="SUPFAM" id="SSF54001">
    <property type="entry name" value="Cysteine proteinases"/>
    <property type="match status" value="1"/>
</dbReference>
<dbReference type="Gene3D" id="3.10.620.30">
    <property type="match status" value="1"/>
</dbReference>
<proteinExistence type="predicted"/>
<evidence type="ECO:0000259" key="2">
    <source>
        <dbReference type="SMART" id="SM00460"/>
    </source>
</evidence>
<keyword evidence="1" id="KW-0472">Membrane</keyword>
<dbReference type="InterPro" id="IPR002931">
    <property type="entry name" value="Transglutaminase-like"/>
</dbReference>
<accession>A0A8F2IHW2</accession>
<dbReference type="Pfam" id="PF01841">
    <property type="entry name" value="Transglut_core"/>
    <property type="match status" value="1"/>
</dbReference>
<evidence type="ECO:0000256" key="1">
    <source>
        <dbReference type="SAM" id="Phobius"/>
    </source>
</evidence>
<keyword evidence="1" id="KW-1133">Transmembrane helix</keyword>
<feature type="domain" description="Transglutaminase-like" evidence="2">
    <location>
        <begin position="776"/>
        <end position="841"/>
    </location>
</feature>
<protein>
    <recommendedName>
        <fullName evidence="2">Transglutaminase-like domain-containing protein</fullName>
    </recommendedName>
</protein>
<evidence type="ECO:0000313" key="3">
    <source>
        <dbReference type="EMBL" id="QWS78872.1"/>
    </source>
</evidence>
<sequence length="932" mass="112334">MRLFAHIKIKKNYRNFIDLLNLIDKTKFINDKKIDIEKFDDILLSINKNKKKIDVDLFIRLIDFLLLFNSLGYLEINLFKFKDLIDYSFTKLQKTINKNTQPDELKKKINEFNFLVNSSLLFKEEKKYKEYCKIVDQTIKVFNNLLKLNINLTAISKKLTKKNRLILIIIGSVLGTIAVSSAVIIPTTLHILNKNKTAKDKKIPWIELQPSVKVKYNLYKLKNIPWSFHNRINDNITNKTEEKLNVLDKQFAVNSDLNVKWFQISKYYDEFSVENLIESYKSKLNELFNSKKDIDTLMLQVNNLNDEYKNNIEKHNEEIYLYFNQYIKPIENLFNKVMNVNEVYDQKFYIVIDNIIKEFNYNFINNYDIYEKTSFEHLKRFYSDLNTFIDRINEYFLDIKDLKLRYIPTKDDFDKILEIFNDFKNNKNNNFDIYIIETIQNYIDYFSKDNFFPLIVERLTYFKNNFDFGAEKKSMQWFITKDKNFTLNPNNEDNIEWRLPYMTSKYTPVSLNSKYIISWLKNYDEWLWLINDDEKIGEINLENVKAFNHHKDFKNEFIANEFKNYEYFNINVSDWKYKVDNKIILSNLYNELLKIYGVNSFEINDWNSEINFNDNPYIPINFDFNLYRKYINNTTKQVEYTRTIIYDLLTEQPNFFSNFYQNPLYMLKVNNQYFSKEKNEDDTFDFPYINKLFLDNDGWIKEKYNENRKNIIDQLILWRKNWETLLSKYISKNWNQKQIILALSFYITSNVMYMYNNIPFSFNTDGNNFYNPASLFETDRTLQCYGYSQNLSLALTLLNIPVRIISGYIFDDIQNPLVSSGGHAWNEVFIDNKWVSVDLTFADYQESGSYFNSELNLEEIFLDRDSGSRTMFRLKYISYITTIIKYLNKDENGNYVHNYVDLPTHYSTKPETELKWENMVSLLRQQYKTNQY</sequence>
<dbReference type="EMBL" id="MT872807">
    <property type="protein sequence ID" value="QWS78872.1"/>
    <property type="molecule type" value="Genomic_DNA"/>
</dbReference>
<name>A0A8F2IHW2_9MOLU</name>
<feature type="transmembrane region" description="Helical" evidence="1">
    <location>
        <begin position="165"/>
        <end position="185"/>
    </location>
</feature>
<organism evidence="3">
    <name type="scientific">Mycoplasma anserisalpingitidis</name>
    <dbReference type="NCBI Taxonomy" id="519450"/>
    <lineage>
        <taxon>Bacteria</taxon>
        <taxon>Bacillati</taxon>
        <taxon>Mycoplasmatota</taxon>
        <taxon>Mollicutes</taxon>
        <taxon>Mycoplasmataceae</taxon>
        <taxon>Mycoplasma</taxon>
    </lineage>
</organism>
<dbReference type="AlphaFoldDB" id="A0A8F2IHW2"/>